<evidence type="ECO:0000259" key="1">
    <source>
        <dbReference type="Pfam" id="PF08241"/>
    </source>
</evidence>
<accession>A0A0G1BEI9</accession>
<dbReference type="EMBL" id="LCDB01000003">
    <property type="protein sequence ID" value="KKS44781.1"/>
    <property type="molecule type" value="Genomic_DNA"/>
</dbReference>
<keyword evidence="2" id="KW-0830">Ubiquinone</keyword>
<dbReference type="CDD" id="cd02440">
    <property type="entry name" value="AdoMet_MTases"/>
    <property type="match status" value="1"/>
</dbReference>
<gene>
    <name evidence="2" type="ORF">UV07_C0003G0016</name>
</gene>
<proteinExistence type="predicted"/>
<protein>
    <submittedName>
        <fullName evidence="2">Methylase involved in ubiquinone/menaquinone biosynthesis</fullName>
    </submittedName>
</protein>
<dbReference type="Proteomes" id="UP000033986">
    <property type="component" value="Unassembled WGS sequence"/>
</dbReference>
<comment type="caution">
    <text evidence="2">The sequence shown here is derived from an EMBL/GenBank/DDBJ whole genome shotgun (WGS) entry which is preliminary data.</text>
</comment>
<dbReference type="GO" id="GO:0032259">
    <property type="term" value="P:methylation"/>
    <property type="evidence" value="ECO:0007669"/>
    <property type="project" value="UniProtKB-KW"/>
</dbReference>
<sequence>MNNPILIIKKIYRNRFSHKEQKSREKMWKAIYDFSLSNYIKSTDVVVDIAAGKCELINIITCRKKIAIDINSDVKLYANKDVQVLNASALDIPKSFEKSADVVILSHFLEHLNSKDEVVAVIRRVYSILKTGGKILILQPNIDLVKEAYWDFIDHKVALNTKSILELLDVTDFKLLKLIVRYLPYSSKSNLPISRFLIYIYLKLPEFIRPFAGQTLVIATK</sequence>
<organism evidence="2 3">
    <name type="scientific">Candidatus Azambacteria bacterium GW2011_GWB1_42_17</name>
    <dbReference type="NCBI Taxonomy" id="1618615"/>
    <lineage>
        <taxon>Bacteria</taxon>
        <taxon>Candidatus Azamiibacteriota</taxon>
    </lineage>
</organism>
<keyword evidence="2" id="KW-0489">Methyltransferase</keyword>
<dbReference type="Gene3D" id="3.40.50.150">
    <property type="entry name" value="Vaccinia Virus protein VP39"/>
    <property type="match status" value="1"/>
</dbReference>
<evidence type="ECO:0000313" key="3">
    <source>
        <dbReference type="Proteomes" id="UP000033986"/>
    </source>
</evidence>
<feature type="domain" description="Methyltransferase type 11" evidence="1">
    <location>
        <begin position="48"/>
        <end position="137"/>
    </location>
</feature>
<reference evidence="2 3" key="1">
    <citation type="journal article" date="2015" name="Nature">
        <title>rRNA introns, odd ribosomes, and small enigmatic genomes across a large radiation of phyla.</title>
        <authorList>
            <person name="Brown C.T."/>
            <person name="Hug L.A."/>
            <person name="Thomas B.C."/>
            <person name="Sharon I."/>
            <person name="Castelle C.J."/>
            <person name="Singh A."/>
            <person name="Wilkins M.J."/>
            <person name="Williams K.H."/>
            <person name="Banfield J.F."/>
        </authorList>
    </citation>
    <scope>NUCLEOTIDE SEQUENCE [LARGE SCALE GENOMIC DNA]</scope>
</reference>
<dbReference type="AlphaFoldDB" id="A0A0G1BEI9"/>
<dbReference type="SUPFAM" id="SSF53335">
    <property type="entry name" value="S-adenosyl-L-methionine-dependent methyltransferases"/>
    <property type="match status" value="1"/>
</dbReference>
<dbReference type="InterPro" id="IPR029063">
    <property type="entry name" value="SAM-dependent_MTases_sf"/>
</dbReference>
<name>A0A0G1BEI9_9BACT</name>
<dbReference type="InterPro" id="IPR013216">
    <property type="entry name" value="Methyltransf_11"/>
</dbReference>
<dbReference type="Pfam" id="PF08241">
    <property type="entry name" value="Methyltransf_11"/>
    <property type="match status" value="1"/>
</dbReference>
<dbReference type="GO" id="GO:0008757">
    <property type="term" value="F:S-adenosylmethionine-dependent methyltransferase activity"/>
    <property type="evidence" value="ECO:0007669"/>
    <property type="project" value="InterPro"/>
</dbReference>
<evidence type="ECO:0000313" key="2">
    <source>
        <dbReference type="EMBL" id="KKS44781.1"/>
    </source>
</evidence>
<keyword evidence="2" id="KW-0808">Transferase</keyword>